<dbReference type="AlphaFoldDB" id="A0A9W6ZUV2"/>
<dbReference type="EMBL" id="BRXZ01003575">
    <property type="protein sequence ID" value="GMH57548.1"/>
    <property type="molecule type" value="Genomic_DNA"/>
</dbReference>
<feature type="chain" id="PRO_5040980989" evidence="1">
    <location>
        <begin position="20"/>
        <end position="349"/>
    </location>
</feature>
<accession>A0A9W6ZUV2</accession>
<protein>
    <submittedName>
        <fullName evidence="2">Uncharacterized protein</fullName>
    </submittedName>
</protein>
<evidence type="ECO:0000313" key="3">
    <source>
        <dbReference type="Proteomes" id="UP001165082"/>
    </source>
</evidence>
<gene>
    <name evidence="2" type="ORF">TrRE_jg4760</name>
</gene>
<keyword evidence="1" id="KW-0732">Signal</keyword>
<name>A0A9W6ZUV2_9STRA</name>
<proteinExistence type="predicted"/>
<evidence type="ECO:0000313" key="2">
    <source>
        <dbReference type="EMBL" id="GMH57548.1"/>
    </source>
</evidence>
<dbReference type="Proteomes" id="UP001165082">
    <property type="component" value="Unassembled WGS sequence"/>
</dbReference>
<reference evidence="2" key="1">
    <citation type="submission" date="2022-07" db="EMBL/GenBank/DDBJ databases">
        <title>Genome analysis of Parmales, a sister group of diatoms, reveals the evolutionary specialization of diatoms from phago-mixotrophs to photoautotrophs.</title>
        <authorList>
            <person name="Ban H."/>
            <person name="Sato S."/>
            <person name="Yoshikawa S."/>
            <person name="Kazumasa Y."/>
            <person name="Nakamura Y."/>
            <person name="Ichinomiya M."/>
            <person name="Saitoh K."/>
            <person name="Sato N."/>
            <person name="Blanc-Mathieu R."/>
            <person name="Endo H."/>
            <person name="Kuwata A."/>
            <person name="Ogata H."/>
        </authorList>
    </citation>
    <scope>NUCLEOTIDE SEQUENCE</scope>
</reference>
<keyword evidence="3" id="KW-1185">Reference proteome</keyword>
<organism evidence="2 3">
    <name type="scientific">Triparma retinervis</name>
    <dbReference type="NCBI Taxonomy" id="2557542"/>
    <lineage>
        <taxon>Eukaryota</taxon>
        <taxon>Sar</taxon>
        <taxon>Stramenopiles</taxon>
        <taxon>Ochrophyta</taxon>
        <taxon>Bolidophyceae</taxon>
        <taxon>Parmales</taxon>
        <taxon>Triparmaceae</taxon>
        <taxon>Triparma</taxon>
    </lineage>
</organism>
<sequence>MSSLIVLLLILPHALLNTALLSCKYILETRDPEYFVARTTIVLQNQTECPDSSLPFAAVQTTPNFLGTIQVNGEATPGKKADLIVSYIFKHINYDSVEVSWGASWLSLDFTSLVINDLSLTPVLVARRLKVKLSLHAMKWLFKVSTFFKGGGDFGYGVFDVEAEGLKVFVKTGGVEVRTYPMITVAIPSKTSTLTYGVEPVTYPTNLHPFLLNLPPFPTGPTFFKVGTVDVKDVTVTVENKRRVIHQNVYAIPEYLTNVTKINRQGTDEWEGIDPMDFPLLIKKDIVAVLESAVAAMSDLEDIRTFIKNGAEWARKVVSEGGLRNVVDNYRRGQKKWARRLQWWGGGHG</sequence>
<comment type="caution">
    <text evidence="2">The sequence shown here is derived from an EMBL/GenBank/DDBJ whole genome shotgun (WGS) entry which is preliminary data.</text>
</comment>
<dbReference type="OrthoDB" id="10403724at2759"/>
<feature type="signal peptide" evidence="1">
    <location>
        <begin position="1"/>
        <end position="19"/>
    </location>
</feature>
<evidence type="ECO:0000256" key="1">
    <source>
        <dbReference type="SAM" id="SignalP"/>
    </source>
</evidence>